<organism evidence="1 2">
    <name type="scientific">Stegodyphus mimosarum</name>
    <name type="common">African social velvet spider</name>
    <dbReference type="NCBI Taxonomy" id="407821"/>
    <lineage>
        <taxon>Eukaryota</taxon>
        <taxon>Metazoa</taxon>
        <taxon>Ecdysozoa</taxon>
        <taxon>Arthropoda</taxon>
        <taxon>Chelicerata</taxon>
        <taxon>Arachnida</taxon>
        <taxon>Araneae</taxon>
        <taxon>Araneomorphae</taxon>
        <taxon>Entelegynae</taxon>
        <taxon>Eresoidea</taxon>
        <taxon>Eresidae</taxon>
        <taxon>Stegodyphus</taxon>
    </lineage>
</organism>
<dbReference type="AlphaFoldDB" id="A0A087TN98"/>
<reference evidence="1 2" key="1">
    <citation type="submission" date="2013-11" db="EMBL/GenBank/DDBJ databases">
        <title>Genome sequencing of Stegodyphus mimosarum.</title>
        <authorList>
            <person name="Bechsgaard J."/>
        </authorList>
    </citation>
    <scope>NUCLEOTIDE SEQUENCE [LARGE SCALE GENOMIC DNA]</scope>
</reference>
<gene>
    <name evidence="1" type="ORF">X975_02686</name>
</gene>
<proteinExistence type="predicted"/>
<dbReference type="Proteomes" id="UP000054359">
    <property type="component" value="Unassembled WGS sequence"/>
</dbReference>
<accession>A0A087TN98</accession>
<sequence length="36" mass="4249">MIQKRETVEPGLLMKRYSPSRRGFQTLKNTRISLGR</sequence>
<keyword evidence="2" id="KW-1185">Reference proteome</keyword>
<feature type="non-terminal residue" evidence="1">
    <location>
        <position position="36"/>
    </location>
</feature>
<evidence type="ECO:0000313" key="1">
    <source>
        <dbReference type="EMBL" id="KFM66587.1"/>
    </source>
</evidence>
<evidence type="ECO:0000313" key="2">
    <source>
        <dbReference type="Proteomes" id="UP000054359"/>
    </source>
</evidence>
<dbReference type="EMBL" id="KK116016">
    <property type="protein sequence ID" value="KFM66587.1"/>
    <property type="molecule type" value="Genomic_DNA"/>
</dbReference>
<name>A0A087TN98_STEMI</name>
<protein>
    <submittedName>
        <fullName evidence="1">Uncharacterized protein</fullName>
    </submittedName>
</protein>